<feature type="domain" description="Saccharopine dehydrogenase-like C-terminal" evidence="3">
    <location>
        <begin position="121"/>
        <end position="366"/>
    </location>
</feature>
<accession>A0ABW3Y1B9</accession>
<dbReference type="PANTHER" id="PTHR11133:SF22">
    <property type="entry name" value="ALPHA-AMINOADIPIC SEMIALDEHYDE SYNTHASE, MITOCHONDRIAL"/>
    <property type="match status" value="1"/>
</dbReference>
<evidence type="ECO:0000313" key="4">
    <source>
        <dbReference type="EMBL" id="MFD1314539.1"/>
    </source>
</evidence>
<dbReference type="SUPFAM" id="SSF51735">
    <property type="entry name" value="NAD(P)-binding Rossmann-fold domains"/>
    <property type="match status" value="1"/>
</dbReference>
<dbReference type="InterPro" id="IPR036291">
    <property type="entry name" value="NAD(P)-bd_dom_sf"/>
</dbReference>
<evidence type="ECO:0000313" key="5">
    <source>
        <dbReference type="Proteomes" id="UP001597201"/>
    </source>
</evidence>
<gene>
    <name evidence="4" type="ORF">ACFQ39_02840</name>
</gene>
<name>A0ABW3Y1B9_9FLAO</name>
<dbReference type="EMBL" id="JBHTMY010000002">
    <property type="protein sequence ID" value="MFD1314539.1"/>
    <property type="molecule type" value="Genomic_DNA"/>
</dbReference>
<organism evidence="4 5">
    <name type="scientific">Namhaeicola litoreus</name>
    <dbReference type="NCBI Taxonomy" id="1052145"/>
    <lineage>
        <taxon>Bacteria</taxon>
        <taxon>Pseudomonadati</taxon>
        <taxon>Bacteroidota</taxon>
        <taxon>Flavobacteriia</taxon>
        <taxon>Flavobacteriales</taxon>
        <taxon>Flavobacteriaceae</taxon>
        <taxon>Namhaeicola</taxon>
    </lineage>
</organism>
<dbReference type="Proteomes" id="UP001597201">
    <property type="component" value="Unassembled WGS sequence"/>
</dbReference>
<evidence type="ECO:0000256" key="1">
    <source>
        <dbReference type="ARBA" id="ARBA00023002"/>
    </source>
</evidence>
<dbReference type="InterPro" id="IPR032095">
    <property type="entry name" value="Sacchrp_dh-like_C"/>
</dbReference>
<dbReference type="Pfam" id="PF16653">
    <property type="entry name" value="Sacchrp_dh_C"/>
    <property type="match status" value="1"/>
</dbReference>
<evidence type="ECO:0000259" key="2">
    <source>
        <dbReference type="Pfam" id="PF03435"/>
    </source>
</evidence>
<feature type="domain" description="Saccharopine dehydrogenase NADP binding" evidence="2">
    <location>
        <begin position="4"/>
        <end position="117"/>
    </location>
</feature>
<keyword evidence="5" id="KW-1185">Reference proteome</keyword>
<dbReference type="Gene3D" id="3.30.360.10">
    <property type="entry name" value="Dihydrodipicolinate Reductase, domain 2"/>
    <property type="match status" value="1"/>
</dbReference>
<reference evidence="5" key="1">
    <citation type="journal article" date="2019" name="Int. J. Syst. Evol. Microbiol.">
        <title>The Global Catalogue of Microorganisms (GCM) 10K type strain sequencing project: providing services to taxonomists for standard genome sequencing and annotation.</title>
        <authorList>
            <consortium name="The Broad Institute Genomics Platform"/>
            <consortium name="The Broad Institute Genome Sequencing Center for Infectious Disease"/>
            <person name="Wu L."/>
            <person name="Ma J."/>
        </authorList>
    </citation>
    <scope>NUCLEOTIDE SEQUENCE [LARGE SCALE GENOMIC DNA]</scope>
    <source>
        <strain evidence="5">CCUG 61485</strain>
    </source>
</reference>
<dbReference type="PANTHER" id="PTHR11133">
    <property type="entry name" value="SACCHAROPINE DEHYDROGENASE"/>
    <property type="match status" value="1"/>
</dbReference>
<dbReference type="Gene3D" id="3.40.50.720">
    <property type="entry name" value="NAD(P)-binding Rossmann-like Domain"/>
    <property type="match status" value="1"/>
</dbReference>
<proteinExistence type="predicted"/>
<dbReference type="InterPro" id="IPR005097">
    <property type="entry name" value="Sacchrp_dh_NADP-bd"/>
</dbReference>
<comment type="caution">
    <text evidence="4">The sequence shown here is derived from an EMBL/GenBank/DDBJ whole genome shotgun (WGS) entry which is preliminary data.</text>
</comment>
<dbReference type="InterPro" id="IPR051168">
    <property type="entry name" value="AASS"/>
</dbReference>
<evidence type="ECO:0000259" key="3">
    <source>
        <dbReference type="Pfam" id="PF16653"/>
    </source>
</evidence>
<protein>
    <submittedName>
        <fullName evidence="4">Saccharopine dehydrogenase family protein</fullName>
    </submittedName>
</protein>
<sequence length="376" mass="42169">MKQIVVLGSGMVGSAMALDMASYHNVMVADKNLENLQKLKKKNNKIKTIVLDVTDESELTQIIKPADLVICAVPGFLGFETMKKIIKNKKNVVDISFFPENALELNELAIENEVTAVVDCGVAPGMGNIILGHYDNLFQIENFTCMVGGLPEEKKWPFYYKAPFSPVDVIEEYTRPARYVENGFLVTREALSDVELIDFDEVGTLEAFNSDGLRSLIYTMPHIKNMKEKTLRYPGHVEYIQVLKKTGFFNSKPIEIEGKRIAPIDFTSKILFGEWKLGENEKELTIMEVAMEGKSDGRSKKITYHLLDRFDKTTSTSSMARTTGYTATAVANFVLEGHLNKNGILPPELVGKVDGSLKYVLNYLSERGVVYHKTEV</sequence>
<dbReference type="Pfam" id="PF03435">
    <property type="entry name" value="Sacchrp_dh_NADP"/>
    <property type="match status" value="1"/>
</dbReference>
<keyword evidence="1" id="KW-0560">Oxidoreductase</keyword>
<dbReference type="SUPFAM" id="SSF55347">
    <property type="entry name" value="Glyceraldehyde-3-phosphate dehydrogenase-like, C-terminal domain"/>
    <property type="match status" value="1"/>
</dbReference>
<dbReference type="RefSeq" id="WP_377176240.1">
    <property type="nucleotide sequence ID" value="NZ_JBHTMY010000002.1"/>
</dbReference>